<organism evidence="1 2">
    <name type="scientific">Trifolium pratense</name>
    <name type="common">Red clover</name>
    <dbReference type="NCBI Taxonomy" id="57577"/>
    <lineage>
        <taxon>Eukaryota</taxon>
        <taxon>Viridiplantae</taxon>
        <taxon>Streptophyta</taxon>
        <taxon>Embryophyta</taxon>
        <taxon>Tracheophyta</taxon>
        <taxon>Spermatophyta</taxon>
        <taxon>Magnoliopsida</taxon>
        <taxon>eudicotyledons</taxon>
        <taxon>Gunneridae</taxon>
        <taxon>Pentapetalae</taxon>
        <taxon>rosids</taxon>
        <taxon>fabids</taxon>
        <taxon>Fabales</taxon>
        <taxon>Fabaceae</taxon>
        <taxon>Papilionoideae</taxon>
        <taxon>50 kb inversion clade</taxon>
        <taxon>NPAAA clade</taxon>
        <taxon>Hologalegina</taxon>
        <taxon>IRL clade</taxon>
        <taxon>Trifolieae</taxon>
        <taxon>Trifolium</taxon>
    </lineage>
</organism>
<proteinExistence type="predicted"/>
<name>A0ACB0M6G9_TRIPR</name>
<accession>A0ACB0M6G9</accession>
<evidence type="ECO:0000313" key="1">
    <source>
        <dbReference type="EMBL" id="CAJ2676203.1"/>
    </source>
</evidence>
<gene>
    <name evidence="1" type="ORF">MILVUS5_LOCUS39006</name>
</gene>
<keyword evidence="2" id="KW-1185">Reference proteome</keyword>
<protein>
    <submittedName>
        <fullName evidence="1">Uncharacterized protein</fullName>
    </submittedName>
</protein>
<reference evidence="1" key="1">
    <citation type="submission" date="2023-10" db="EMBL/GenBank/DDBJ databases">
        <authorList>
            <person name="Rodriguez Cubillos JULIANA M."/>
            <person name="De Vega J."/>
        </authorList>
    </citation>
    <scope>NUCLEOTIDE SEQUENCE</scope>
</reference>
<dbReference type="Proteomes" id="UP001177021">
    <property type="component" value="Unassembled WGS sequence"/>
</dbReference>
<dbReference type="EMBL" id="CASHSV030000823">
    <property type="protein sequence ID" value="CAJ2676203.1"/>
    <property type="molecule type" value="Genomic_DNA"/>
</dbReference>
<comment type="caution">
    <text evidence="1">The sequence shown here is derived from an EMBL/GenBank/DDBJ whole genome shotgun (WGS) entry which is preliminary data.</text>
</comment>
<sequence>MLLRTSISKYKKFFQKTLNNFKSLFSPSYQKIPKTPLHDQSSYNELDKFYSDFTEKWDSEKGKSKKRSKNKVMLSSSTKQVEEEARTKLHDEGLVGLNNELQKREKFEEQKIKKSLIHQRGNKQDSSSMLNSKRVVEKKLKELEMLEMSNVDYILDIEEVLHYYSRLTCPLYIEIVDKFFMEMYSEFFGCPETPASVNSKLQKMRSVTMRS</sequence>
<evidence type="ECO:0000313" key="2">
    <source>
        <dbReference type="Proteomes" id="UP001177021"/>
    </source>
</evidence>